<name>A0A132ADF7_SARSC</name>
<accession>A0A132ADF7</accession>
<evidence type="ECO:0000313" key="3">
    <source>
        <dbReference type="EMBL" id="KPM08963.1"/>
    </source>
</evidence>
<evidence type="ECO:0000313" key="4">
    <source>
        <dbReference type="Proteomes" id="UP000616769"/>
    </source>
</evidence>
<protein>
    <submittedName>
        <fullName evidence="3">DUF2181 domain containing protein</fullName>
    </submittedName>
</protein>
<dbReference type="PANTHER" id="PTHR21184:SF6">
    <property type="entry name" value="CONSERVED PLASMA MEMBRANE PROTEIN"/>
    <property type="match status" value="1"/>
</dbReference>
<feature type="non-terminal residue" evidence="3">
    <location>
        <position position="1"/>
    </location>
</feature>
<evidence type="ECO:0000256" key="1">
    <source>
        <dbReference type="ARBA" id="ARBA00044953"/>
    </source>
</evidence>
<dbReference type="GO" id="GO:0005615">
    <property type="term" value="C:extracellular space"/>
    <property type="evidence" value="ECO:0007669"/>
    <property type="project" value="TreeGrafter"/>
</dbReference>
<organism evidence="3 4">
    <name type="scientific">Sarcoptes scabiei</name>
    <name type="common">Itch mite</name>
    <name type="synonym">Acarus scabiei</name>
    <dbReference type="NCBI Taxonomy" id="52283"/>
    <lineage>
        <taxon>Eukaryota</taxon>
        <taxon>Metazoa</taxon>
        <taxon>Ecdysozoa</taxon>
        <taxon>Arthropoda</taxon>
        <taxon>Chelicerata</taxon>
        <taxon>Arachnida</taxon>
        <taxon>Acari</taxon>
        <taxon>Acariformes</taxon>
        <taxon>Sarcoptiformes</taxon>
        <taxon>Astigmata</taxon>
        <taxon>Psoroptidia</taxon>
        <taxon>Sarcoptoidea</taxon>
        <taxon>Sarcoptidae</taxon>
        <taxon>Sarcoptinae</taxon>
        <taxon>Sarcoptes</taxon>
    </lineage>
</organism>
<evidence type="ECO:0000259" key="2">
    <source>
        <dbReference type="Pfam" id="PF10223"/>
    </source>
</evidence>
<dbReference type="Pfam" id="PF10223">
    <property type="entry name" value="Menorin_N"/>
    <property type="match status" value="1"/>
</dbReference>
<dbReference type="AlphaFoldDB" id="A0A132ADF7"/>
<reference evidence="3 4" key="1">
    <citation type="journal article" date="2015" name="Parasit. Vectors">
        <title>Draft genome of the scabies mite.</title>
        <authorList>
            <person name="Rider S.D.Jr."/>
            <person name="Morgan M.S."/>
            <person name="Arlian L.G."/>
        </authorList>
    </citation>
    <scope>NUCLEOTIDE SEQUENCE [LARGE SCALE GENOMIC DNA]</scope>
    <source>
        <strain evidence="3">Arlian Lab</strain>
    </source>
</reference>
<dbReference type="OrthoDB" id="413402at2759"/>
<dbReference type="EMBL" id="JXLN01012945">
    <property type="protein sequence ID" value="KPM08963.1"/>
    <property type="molecule type" value="Genomic_DNA"/>
</dbReference>
<comment type="caution">
    <text evidence="3">The sequence shown here is derived from an EMBL/GenBank/DDBJ whole genome shotgun (WGS) entry which is preliminary data.</text>
</comment>
<dbReference type="PANTHER" id="PTHR21184">
    <property type="entry name" value="MENORIN (DENDRITIC BRANCHING PROTEIN)"/>
    <property type="match status" value="1"/>
</dbReference>
<sequence>MIGFQCSTTITQPCLGRSIFPASTTNHSNASNNTAAAAAAAAAVAFHNRVQLSQNLIDYFPLNGDGLRMNWAHAVNSRAKLMSTIRGDDLMIEADVSLAETSRYPVPIMAHPPNTTSDLTLEDFLVEIVRSNCSKGIKLDFKSTRVVEPAFRVLARHVDFIKGPIVLNADILPGPNDPETAAVDTWTFLMLCRTRFPKAIISIGWTTNLKNQIKSGYTREMIDQMSALVREYNLMQPLTFPVNATLLKYSICEIQRLLFQ</sequence>
<feature type="domain" description="Menorin-like" evidence="2">
    <location>
        <begin position="65"/>
        <end position="259"/>
    </location>
</feature>
<dbReference type="InterPro" id="IPR019356">
    <property type="entry name" value="Menorin_dom"/>
</dbReference>
<dbReference type="VEuPathDB" id="VectorBase:SSCA009158"/>
<proteinExistence type="inferred from homology"/>
<dbReference type="Proteomes" id="UP000616769">
    <property type="component" value="Unassembled WGS sequence"/>
</dbReference>
<comment type="similarity">
    <text evidence="1">Belongs to the menorin family.</text>
</comment>
<gene>
    <name evidence="3" type="ORF">QR98_0074900</name>
</gene>